<feature type="region of interest" description="Disordered" evidence="1">
    <location>
        <begin position="148"/>
        <end position="180"/>
    </location>
</feature>
<comment type="caution">
    <text evidence="2">The sequence shown here is derived from an EMBL/GenBank/DDBJ whole genome shotgun (WGS) entry which is preliminary data.</text>
</comment>
<protein>
    <submittedName>
        <fullName evidence="2">Uncharacterized protein</fullName>
    </submittedName>
</protein>
<evidence type="ECO:0000313" key="2">
    <source>
        <dbReference type="EMBL" id="KAJ7657013.1"/>
    </source>
</evidence>
<feature type="region of interest" description="Disordered" evidence="1">
    <location>
        <begin position="211"/>
        <end position="252"/>
    </location>
</feature>
<keyword evidence="3" id="KW-1185">Reference proteome</keyword>
<feature type="region of interest" description="Disordered" evidence="1">
    <location>
        <begin position="943"/>
        <end position="966"/>
    </location>
</feature>
<feature type="region of interest" description="Disordered" evidence="1">
    <location>
        <begin position="18"/>
        <end position="49"/>
    </location>
</feature>
<evidence type="ECO:0000256" key="1">
    <source>
        <dbReference type="SAM" id="MobiDB-lite"/>
    </source>
</evidence>
<proteinExistence type="predicted"/>
<sequence>MKCCQSVTAMNDADALLPRRARNPYIDDRAQDASNNEPSDDADDAEAEMRRVDARDFDLLPIVAGHVARLRSDAPYCVPEPKRDRRAHPCRQTLAGRRRNPPLALPPTRAGHPVNSWPESSPSRAPSMTPFAAPPPFHRQRTPLFLPGSRGPTPYSGPGDFSRASTSAPADVFAAPPSFQDARQRTPLFLPGSRGPTPYSVLGDFSCASTSMPAKARESPPASRSAPPADATSPERKRRHLEGSDSQPPGVAQFLDLHASDSDDDDDDPEVPFIMTQQDLDFIDDDTAYPESNLEHRELSDLAERAAHYKRQLASYRQSTAMELDDSVELSEAVQDLAQHPRLHPAIEEAITFVMPKPAASAAPPLPSQAHETETASQMLHRLKQLVPPASSSDVVQNGTWIRYRYKKAAPQLAFAFSSQRVLVQLPPETGDALLPRRDDESSDDANNTEVDVVGRLGDTRPRFQAIVPRKPLCQAAYPRVYPTIEEVAPFFGVYEQFGNARFVGPAFSLQAGDRVIVSEGQRAGDHFYILKVHDFLADTTNKDRYIPLERVPKETAVDQNLVVRMAKLHMRAEATKENPGFWHPLHQLRRHVLYPSALPQILDHVQITGLHPSLDQGVAWIMDVQDIGDHRQRVKVQRQNETLDVELDRLRRDFRLGDQLLVARGEHKLCKGFVTALLDCGVLELFDGSQPEWSQWTDAHPDADSGGEFGMAHTFQVRSADVDFLPFNDDGNDSAMFAVHEFAGQYTVRSEVTHLSIPRPPDKAPSIHLTKAEDASAIWADKDARAVASDFAGYGLAGKFKQLDEEQSQQLLQIASFQQNDKAKLELVYKVGHRFEGLDVVVVGARIMNPTIENRKGSIFKGKRGRVIGDYDTAKRAARLRAQDLALRKNLRADTRGIMVSIRGADNRVFQVEVDKLIHAGTRLPLAQAVYLPNSLLKRTPEMASEKASTKRLHTPSPEPLASSDSAWGSPLVAWQPVVVLSLAGEDTGAWLCTAAVVHKRVDVDILGVSALPRTNKMKTSDSLRELEGKRGIMLLGEQVAEKELDKSKINLYRCIKPLRVGDDGRSIAEVAQRILVLGPDVEGDKWKVGRYAETDPLMLHTHGDGVVGVRFYPERVGVAIETGFYHVLQLCRSTNQDIDSPDHPFPRSAF</sequence>
<reference evidence="2" key="1">
    <citation type="submission" date="2023-03" db="EMBL/GenBank/DDBJ databases">
        <title>Massive genome expansion in bonnet fungi (Mycena s.s.) driven by repeated elements and novel gene families across ecological guilds.</title>
        <authorList>
            <consortium name="Lawrence Berkeley National Laboratory"/>
            <person name="Harder C.B."/>
            <person name="Miyauchi S."/>
            <person name="Viragh M."/>
            <person name="Kuo A."/>
            <person name="Thoen E."/>
            <person name="Andreopoulos B."/>
            <person name="Lu D."/>
            <person name="Skrede I."/>
            <person name="Drula E."/>
            <person name="Henrissat B."/>
            <person name="Morin E."/>
            <person name="Kohler A."/>
            <person name="Barry K."/>
            <person name="LaButti K."/>
            <person name="Morin E."/>
            <person name="Salamov A."/>
            <person name="Lipzen A."/>
            <person name="Mereny Z."/>
            <person name="Hegedus B."/>
            <person name="Baldrian P."/>
            <person name="Stursova M."/>
            <person name="Weitz H."/>
            <person name="Taylor A."/>
            <person name="Grigoriev I.V."/>
            <person name="Nagy L.G."/>
            <person name="Martin F."/>
            <person name="Kauserud H."/>
        </authorList>
    </citation>
    <scope>NUCLEOTIDE SEQUENCE</scope>
    <source>
        <strain evidence="2">CBHHK067</strain>
    </source>
</reference>
<feature type="compositionally biased region" description="Low complexity" evidence="1">
    <location>
        <begin position="219"/>
        <end position="232"/>
    </location>
</feature>
<evidence type="ECO:0000313" key="3">
    <source>
        <dbReference type="Proteomes" id="UP001221757"/>
    </source>
</evidence>
<accession>A0AAD7CS34</accession>
<feature type="region of interest" description="Disordered" evidence="1">
    <location>
        <begin position="79"/>
        <end position="130"/>
    </location>
</feature>
<dbReference type="EMBL" id="JARKIE010000295">
    <property type="protein sequence ID" value="KAJ7657013.1"/>
    <property type="molecule type" value="Genomic_DNA"/>
</dbReference>
<organism evidence="2 3">
    <name type="scientific">Mycena rosella</name>
    <name type="common">Pink bonnet</name>
    <name type="synonym">Agaricus rosellus</name>
    <dbReference type="NCBI Taxonomy" id="1033263"/>
    <lineage>
        <taxon>Eukaryota</taxon>
        <taxon>Fungi</taxon>
        <taxon>Dikarya</taxon>
        <taxon>Basidiomycota</taxon>
        <taxon>Agaricomycotina</taxon>
        <taxon>Agaricomycetes</taxon>
        <taxon>Agaricomycetidae</taxon>
        <taxon>Agaricales</taxon>
        <taxon>Marasmiineae</taxon>
        <taxon>Mycenaceae</taxon>
        <taxon>Mycena</taxon>
    </lineage>
</organism>
<name>A0AAD7CS34_MYCRO</name>
<dbReference type="Proteomes" id="UP001221757">
    <property type="component" value="Unassembled WGS sequence"/>
</dbReference>
<feature type="compositionally biased region" description="Polar residues" evidence="1">
    <location>
        <begin position="117"/>
        <end position="126"/>
    </location>
</feature>
<dbReference type="AlphaFoldDB" id="A0AAD7CS34"/>
<gene>
    <name evidence="2" type="ORF">B0H17DRAFT_1146038</name>
</gene>